<evidence type="ECO:0000313" key="2">
    <source>
        <dbReference type="EMBL" id="QGG41957.1"/>
    </source>
</evidence>
<feature type="transmembrane region" description="Helical" evidence="1">
    <location>
        <begin position="102"/>
        <end position="122"/>
    </location>
</feature>
<dbReference type="RefSeq" id="WP_153653222.1">
    <property type="nucleotide sequence ID" value="NZ_CP045737.1"/>
</dbReference>
<dbReference type="AlphaFoldDB" id="A0A5Q2MFM3"/>
<proteinExistence type="predicted"/>
<feature type="transmembrane region" description="Helical" evidence="1">
    <location>
        <begin position="128"/>
        <end position="146"/>
    </location>
</feature>
<reference evidence="2 3" key="1">
    <citation type="submission" date="2019-11" db="EMBL/GenBank/DDBJ databases">
        <authorList>
            <person name="Li J."/>
        </authorList>
    </citation>
    <scope>NUCLEOTIDE SEQUENCE [LARGE SCALE GENOMIC DNA]</scope>
    <source>
        <strain evidence="2 3">MF47</strain>
    </source>
</reference>
<keyword evidence="1" id="KW-0472">Membrane</keyword>
<evidence type="ECO:0000256" key="1">
    <source>
        <dbReference type="SAM" id="Phobius"/>
    </source>
</evidence>
<keyword evidence="1" id="KW-1133">Transmembrane helix</keyword>
<name>A0A5Q2MFM3_9ACTN</name>
<keyword evidence="1" id="KW-0812">Transmembrane</keyword>
<feature type="transmembrane region" description="Helical" evidence="1">
    <location>
        <begin position="61"/>
        <end position="82"/>
    </location>
</feature>
<accession>A0A5Q2MFM3</accession>
<evidence type="ECO:0000313" key="3">
    <source>
        <dbReference type="Proteomes" id="UP000392064"/>
    </source>
</evidence>
<protein>
    <submittedName>
        <fullName evidence="2">Uncharacterized protein</fullName>
    </submittedName>
</protein>
<dbReference type="Proteomes" id="UP000392064">
    <property type="component" value="Chromosome"/>
</dbReference>
<dbReference type="KEGG" id="aef:GEV26_11580"/>
<dbReference type="EMBL" id="CP045737">
    <property type="protein sequence ID" value="QGG41957.1"/>
    <property type="molecule type" value="Genomic_DNA"/>
</dbReference>
<sequence>MESSGRDDSRPTPAEELASIEQVRREVAGALVVPPGYDLTAGTAAGLNVAAVGLVLGEGPAWRIAAGIVLLVVALVALGWSVRRFRGANGAWVSGLRAGRTLPLSIAGAGVQCLLGFVAAFAAVAAGWWWLGIVLAPVELVVFVLVSRRWMRVYRAEHGA</sequence>
<keyword evidence="3" id="KW-1185">Reference proteome</keyword>
<gene>
    <name evidence="2" type="ORF">GEV26_11580</name>
</gene>
<organism evidence="2 3">
    <name type="scientific">Aeromicrobium yanjiei</name>
    <dbReference type="NCBI Taxonomy" id="2662028"/>
    <lineage>
        <taxon>Bacteria</taxon>
        <taxon>Bacillati</taxon>
        <taxon>Actinomycetota</taxon>
        <taxon>Actinomycetes</taxon>
        <taxon>Propionibacteriales</taxon>
        <taxon>Nocardioidaceae</taxon>
        <taxon>Aeromicrobium</taxon>
    </lineage>
</organism>